<evidence type="ECO:0000259" key="1">
    <source>
        <dbReference type="PROSITE" id="PS51186"/>
    </source>
</evidence>
<sequence length="223" mass="26097">MTLDLQQRKEFLLIAATKKPTENYNSGFQLKGGSINPTRIYKRLVAYLMSFKKLLQDTLGAYLLKEWKSTEKENIALVDETMLPEIFRIHAENFDRETQNKLQKSSKKLRKIFYVIKSRDKIAGYCTYYLKPELSFKGLKKKSVIQSFAIDNNFRGMGHGRKLLEESIKEMKLNRITSVLLYVNVINTPAIKLYEKMNFQIIKEIEEVCGKQEKCYLMELKLA</sequence>
<dbReference type="Pfam" id="PF00583">
    <property type="entry name" value="Acetyltransf_1"/>
    <property type="match status" value="1"/>
</dbReference>
<organism evidence="2 3">
    <name type="scientific">Methanosarcina siciliae C2J</name>
    <dbReference type="NCBI Taxonomy" id="1434118"/>
    <lineage>
        <taxon>Archaea</taxon>
        <taxon>Methanobacteriati</taxon>
        <taxon>Methanobacteriota</taxon>
        <taxon>Stenosarchaea group</taxon>
        <taxon>Methanomicrobia</taxon>
        <taxon>Methanosarcinales</taxon>
        <taxon>Methanosarcinaceae</taxon>
        <taxon>Methanosarcina</taxon>
    </lineage>
</organism>
<dbReference type="GO" id="GO:0016747">
    <property type="term" value="F:acyltransferase activity, transferring groups other than amino-acyl groups"/>
    <property type="evidence" value="ECO:0007669"/>
    <property type="project" value="InterPro"/>
</dbReference>
<evidence type="ECO:0000313" key="2">
    <source>
        <dbReference type="EMBL" id="AKB35551.1"/>
    </source>
</evidence>
<name>A0A0E3LCH9_9EURY</name>
<dbReference type="PANTHER" id="PTHR47542">
    <property type="entry name" value="ACYL-COA N-ACYLTRANSFERASES (NAT) SUPERFAMILY PROTEIN"/>
    <property type="match status" value="1"/>
</dbReference>
<dbReference type="PATRIC" id="fig|1434118.4.peg.1236"/>
<dbReference type="InterPro" id="IPR016181">
    <property type="entry name" value="Acyl_CoA_acyltransferase"/>
</dbReference>
<dbReference type="HOGENOM" id="CLU_013985_8_0_2"/>
<dbReference type="PROSITE" id="PS51186">
    <property type="entry name" value="GNAT"/>
    <property type="match status" value="1"/>
</dbReference>
<protein>
    <submittedName>
        <fullName evidence="2">GCN5-related N-acetyltransferase</fullName>
    </submittedName>
</protein>
<dbReference type="AlphaFoldDB" id="A0A0E3LCH9"/>
<evidence type="ECO:0000313" key="3">
    <source>
        <dbReference type="Proteomes" id="UP000033123"/>
    </source>
</evidence>
<dbReference type="PANTHER" id="PTHR47542:SF2">
    <property type="entry name" value="ACYL-COA N-ACYLTRANSFERASES (NAT) SUPERFAMILY PROTEIN"/>
    <property type="match status" value="1"/>
</dbReference>
<gene>
    <name evidence="2" type="ORF">MSSAC_0961</name>
</gene>
<dbReference type="Gene3D" id="3.40.630.30">
    <property type="match status" value="1"/>
</dbReference>
<dbReference type="STRING" id="1434118.MSSAC_0961"/>
<keyword evidence="2" id="KW-0808">Transferase</keyword>
<proteinExistence type="predicted"/>
<dbReference type="KEGG" id="msj:MSSAC_0961"/>
<dbReference type="CDD" id="cd04301">
    <property type="entry name" value="NAT_SF"/>
    <property type="match status" value="1"/>
</dbReference>
<reference evidence="2 3" key="1">
    <citation type="submission" date="2014-07" db="EMBL/GenBank/DDBJ databases">
        <title>Methanogenic archaea and the global carbon cycle.</title>
        <authorList>
            <person name="Henriksen J.R."/>
            <person name="Luke J."/>
            <person name="Reinhart S."/>
            <person name="Benedict M.N."/>
            <person name="Youngblut N.D."/>
            <person name="Metcalf M.E."/>
            <person name="Whitaker R.J."/>
            <person name="Metcalf W.W."/>
        </authorList>
    </citation>
    <scope>NUCLEOTIDE SEQUENCE [LARGE SCALE GENOMIC DNA]</scope>
    <source>
        <strain evidence="2 3">C2J</strain>
    </source>
</reference>
<dbReference type="SUPFAM" id="SSF55729">
    <property type="entry name" value="Acyl-CoA N-acyltransferases (Nat)"/>
    <property type="match status" value="1"/>
</dbReference>
<accession>A0A0E3LCH9</accession>
<feature type="domain" description="N-acetyltransferase" evidence="1">
    <location>
        <begin position="73"/>
        <end position="223"/>
    </location>
</feature>
<dbReference type="InterPro" id="IPR000182">
    <property type="entry name" value="GNAT_dom"/>
</dbReference>
<dbReference type="Proteomes" id="UP000033123">
    <property type="component" value="Chromosome"/>
</dbReference>
<dbReference type="EMBL" id="CP009508">
    <property type="protein sequence ID" value="AKB35551.1"/>
    <property type="molecule type" value="Genomic_DNA"/>
</dbReference>